<sequence length="377" mass="43155">MSMKMVEFIVPTVLVVKPHVHPKSSKVYEDEAVTKTDVIDLKANMLSLTMRIDQMEPQMNKMTTMQESIGRIEYSILNFETKLLDSLVEKVSKSLASKGEIPKERVMFPIEISSDECLRKQQSKRNVRDHNSVPVPQNEGVHKKCKNTDKNNLHSICSSSPNAPQLFDCKSGSQRPLNFDYDGRFSGLVYKRNIRRSKVGPFAVHVKLTEEDYDIVRFLFPAYDIHEPEASQLVASTGSHVLTRREVKNCLAPTKYISNDVINYMADVFNETGSGRWYLPTYMADKAKFFMTRVAASPEIDWYSEVAPLCRLNRFEGQLSKCQQGPARVNPKRNIIEVSDNTCSMNSRPMYPRKAKLVSLSHTTAVMRRKPRPRRPR</sequence>
<evidence type="ECO:0000313" key="2">
    <source>
        <dbReference type="EMBL" id="KAK9902441.1"/>
    </source>
</evidence>
<dbReference type="Proteomes" id="UP001457282">
    <property type="component" value="Unassembled WGS sequence"/>
</dbReference>
<evidence type="ECO:0000256" key="1">
    <source>
        <dbReference type="SAM" id="MobiDB-lite"/>
    </source>
</evidence>
<comment type="caution">
    <text evidence="2">The sequence shown here is derived from an EMBL/GenBank/DDBJ whole genome shotgun (WGS) entry which is preliminary data.</text>
</comment>
<keyword evidence="3" id="KW-1185">Reference proteome</keyword>
<accession>A0AAW1VGM1</accession>
<reference evidence="2 3" key="1">
    <citation type="journal article" date="2023" name="G3 (Bethesda)">
        <title>A chromosome-length genome assembly and annotation of blackberry (Rubus argutus, cv. 'Hillquist').</title>
        <authorList>
            <person name="Bruna T."/>
            <person name="Aryal R."/>
            <person name="Dudchenko O."/>
            <person name="Sargent D.J."/>
            <person name="Mead D."/>
            <person name="Buti M."/>
            <person name="Cavallini A."/>
            <person name="Hytonen T."/>
            <person name="Andres J."/>
            <person name="Pham M."/>
            <person name="Weisz D."/>
            <person name="Mascagni F."/>
            <person name="Usai G."/>
            <person name="Natali L."/>
            <person name="Bassil N."/>
            <person name="Fernandez G.E."/>
            <person name="Lomsadze A."/>
            <person name="Armour M."/>
            <person name="Olukolu B."/>
            <person name="Poorten T."/>
            <person name="Britton C."/>
            <person name="Davik J."/>
            <person name="Ashrafi H."/>
            <person name="Aiden E.L."/>
            <person name="Borodovsky M."/>
            <person name="Worthington M."/>
        </authorList>
    </citation>
    <scope>NUCLEOTIDE SEQUENCE [LARGE SCALE GENOMIC DNA]</scope>
    <source>
        <strain evidence="2">PI 553951</strain>
    </source>
</reference>
<dbReference type="EMBL" id="JBEDUW010000258">
    <property type="protein sequence ID" value="KAK9902441.1"/>
    <property type="molecule type" value="Genomic_DNA"/>
</dbReference>
<dbReference type="AlphaFoldDB" id="A0AAW1VGM1"/>
<proteinExistence type="predicted"/>
<organism evidence="2 3">
    <name type="scientific">Rubus argutus</name>
    <name type="common">Southern blackberry</name>
    <dbReference type="NCBI Taxonomy" id="59490"/>
    <lineage>
        <taxon>Eukaryota</taxon>
        <taxon>Viridiplantae</taxon>
        <taxon>Streptophyta</taxon>
        <taxon>Embryophyta</taxon>
        <taxon>Tracheophyta</taxon>
        <taxon>Spermatophyta</taxon>
        <taxon>Magnoliopsida</taxon>
        <taxon>eudicotyledons</taxon>
        <taxon>Gunneridae</taxon>
        <taxon>Pentapetalae</taxon>
        <taxon>rosids</taxon>
        <taxon>fabids</taxon>
        <taxon>Rosales</taxon>
        <taxon>Rosaceae</taxon>
        <taxon>Rosoideae</taxon>
        <taxon>Rosoideae incertae sedis</taxon>
        <taxon>Rubus</taxon>
    </lineage>
</organism>
<evidence type="ECO:0000313" key="3">
    <source>
        <dbReference type="Proteomes" id="UP001457282"/>
    </source>
</evidence>
<gene>
    <name evidence="2" type="ORF">M0R45_001680</name>
</gene>
<feature type="region of interest" description="Disordered" evidence="1">
    <location>
        <begin position="124"/>
        <end position="144"/>
    </location>
</feature>
<name>A0AAW1VGM1_RUBAR</name>
<protein>
    <submittedName>
        <fullName evidence="2">Uncharacterized protein</fullName>
    </submittedName>
</protein>